<dbReference type="EMBL" id="ANOG01000429">
    <property type="protein sequence ID" value="EMI20079.1"/>
    <property type="molecule type" value="Genomic_DNA"/>
</dbReference>
<comment type="caution">
    <text evidence="1">The sequence shown here is derived from an EMBL/GenBank/DDBJ whole genome shotgun (WGS) entry which is preliminary data.</text>
</comment>
<dbReference type="PATRIC" id="fig|1265738.3.peg.2991"/>
<gene>
    <name evidence="1" type="ORF">RMSM_02993</name>
</gene>
<dbReference type="Proteomes" id="UP000011991">
    <property type="component" value="Unassembled WGS sequence"/>
</dbReference>
<sequence>MRILGGGLFCLIRTSGQEELNTQPSRTILISDFTQYSERNFWKESVNAIDNADYG</sequence>
<dbReference type="AlphaFoldDB" id="M5S1M3"/>
<reference evidence="1 2" key="1">
    <citation type="journal article" date="2013" name="Mar. Genomics">
        <title>Expression of sulfatases in Rhodopirellula baltica and the diversity of sulfatases in the genus Rhodopirellula.</title>
        <authorList>
            <person name="Wegner C.E."/>
            <person name="Richter-Heitmann T."/>
            <person name="Klindworth A."/>
            <person name="Klockow C."/>
            <person name="Richter M."/>
            <person name="Achstetter T."/>
            <person name="Glockner F.O."/>
            <person name="Harder J."/>
        </authorList>
    </citation>
    <scope>NUCLEOTIDE SEQUENCE [LARGE SCALE GENOMIC DNA]</scope>
    <source>
        <strain evidence="1 2">SM1</strain>
    </source>
</reference>
<accession>M5S1M3</accession>
<evidence type="ECO:0000313" key="2">
    <source>
        <dbReference type="Proteomes" id="UP000011991"/>
    </source>
</evidence>
<evidence type="ECO:0000313" key="1">
    <source>
        <dbReference type="EMBL" id="EMI20079.1"/>
    </source>
</evidence>
<keyword evidence="2" id="KW-1185">Reference proteome</keyword>
<proteinExistence type="predicted"/>
<name>M5S1M3_9BACT</name>
<protein>
    <submittedName>
        <fullName evidence="1">Uncharacterized protein</fullName>
    </submittedName>
</protein>
<organism evidence="1 2">
    <name type="scientific">Rhodopirellula maiorica SM1</name>
    <dbReference type="NCBI Taxonomy" id="1265738"/>
    <lineage>
        <taxon>Bacteria</taxon>
        <taxon>Pseudomonadati</taxon>
        <taxon>Planctomycetota</taxon>
        <taxon>Planctomycetia</taxon>
        <taxon>Pirellulales</taxon>
        <taxon>Pirellulaceae</taxon>
        <taxon>Novipirellula</taxon>
    </lineage>
</organism>